<dbReference type="GO" id="GO:0070971">
    <property type="term" value="C:endoplasmic reticulum exit site"/>
    <property type="evidence" value="ECO:0007669"/>
    <property type="project" value="TreeGrafter"/>
</dbReference>
<feature type="compositionally biased region" description="Polar residues" evidence="16">
    <location>
        <begin position="868"/>
        <end position="892"/>
    </location>
</feature>
<dbReference type="InterPro" id="IPR024298">
    <property type="entry name" value="Sec16_Sec23-bd"/>
</dbReference>
<evidence type="ECO:0000256" key="4">
    <source>
        <dbReference type="ARBA" id="ARBA00013507"/>
    </source>
</evidence>
<evidence type="ECO:0000256" key="14">
    <source>
        <dbReference type="ARBA" id="ARBA00025471"/>
    </source>
</evidence>
<evidence type="ECO:0000259" key="18">
    <source>
        <dbReference type="Pfam" id="PF12931"/>
    </source>
</evidence>
<evidence type="ECO:0000256" key="6">
    <source>
        <dbReference type="ARBA" id="ARBA00022448"/>
    </source>
</evidence>
<dbReference type="PROSITE" id="PS50294">
    <property type="entry name" value="WD_REPEATS_REGION"/>
    <property type="match status" value="1"/>
</dbReference>
<dbReference type="GO" id="GO:0030833">
    <property type="term" value="P:regulation of actin filament polymerization"/>
    <property type="evidence" value="ECO:0007669"/>
    <property type="project" value="InterPro"/>
</dbReference>
<feature type="repeat" description="WD" evidence="15">
    <location>
        <begin position="104"/>
        <end position="147"/>
    </location>
</feature>
<evidence type="ECO:0000256" key="9">
    <source>
        <dbReference type="ARBA" id="ARBA00022824"/>
    </source>
</evidence>
<evidence type="ECO:0000256" key="15">
    <source>
        <dbReference type="PROSITE-ProRule" id="PRU00221"/>
    </source>
</evidence>
<comment type="function">
    <text evidence="14">Component of the coat protein complex II (COPII) which promotes the formation of transport vesicles from the endoplasmic reticulum (ER). The coat has two main functions, the physical deformation of the endoplasmic reticulum membrane into vesicles and the selection of cargo molecules.</text>
</comment>
<dbReference type="GO" id="GO:0005885">
    <property type="term" value="C:Arp2/3 protein complex"/>
    <property type="evidence" value="ECO:0007669"/>
    <property type="project" value="InterPro"/>
</dbReference>
<dbReference type="Gene3D" id="2.20.25.400">
    <property type="match status" value="1"/>
</dbReference>
<reference evidence="19 20" key="1">
    <citation type="submission" date="2017-04" db="EMBL/GenBank/DDBJ databases">
        <authorList>
            <person name="Afonso C.L."/>
            <person name="Miller P.J."/>
            <person name="Scott M.A."/>
            <person name="Spackman E."/>
            <person name="Goraichik I."/>
            <person name="Dimitrov K.M."/>
            <person name="Suarez D.L."/>
            <person name="Swayne D.E."/>
        </authorList>
    </citation>
    <scope>NUCLEOTIDE SEQUENCE [LARGE SCALE GENOMIC DNA]</scope>
</reference>
<dbReference type="PROSITE" id="PS50082">
    <property type="entry name" value="WD_REPEATS_2"/>
    <property type="match status" value="2"/>
</dbReference>
<feature type="domain" description="SRA1/Sec31" evidence="17">
    <location>
        <begin position="1167"/>
        <end position="1292"/>
    </location>
</feature>
<dbReference type="PANTHER" id="PTHR13923">
    <property type="entry name" value="SEC31-RELATED PROTEIN"/>
    <property type="match status" value="1"/>
</dbReference>
<dbReference type="GO" id="GO:0015031">
    <property type="term" value="P:protein transport"/>
    <property type="evidence" value="ECO:0007669"/>
    <property type="project" value="UniProtKB-KW"/>
</dbReference>
<dbReference type="SUPFAM" id="SSF50978">
    <property type="entry name" value="WD40 repeat-like"/>
    <property type="match status" value="1"/>
</dbReference>
<feature type="compositionally biased region" description="Pro residues" evidence="16">
    <location>
        <begin position="1001"/>
        <end position="1011"/>
    </location>
</feature>
<feature type="compositionally biased region" description="Polar residues" evidence="16">
    <location>
        <begin position="901"/>
        <end position="912"/>
    </location>
</feature>
<keyword evidence="8" id="KW-0677">Repeat</keyword>
<dbReference type="Pfam" id="PF12931">
    <property type="entry name" value="TPR_Sec16"/>
    <property type="match status" value="1"/>
</dbReference>
<accession>A0A1X7R2N2</accession>
<keyword evidence="20" id="KW-1185">Reference proteome</keyword>
<evidence type="ECO:0000256" key="10">
    <source>
        <dbReference type="ARBA" id="ARBA00022892"/>
    </source>
</evidence>
<evidence type="ECO:0000256" key="2">
    <source>
        <dbReference type="ARBA" id="ARBA00004397"/>
    </source>
</evidence>
<keyword evidence="10" id="KW-0931">ER-Golgi transport</keyword>
<keyword evidence="12" id="KW-0472">Membrane</keyword>
<dbReference type="InterPro" id="IPR036743">
    <property type="entry name" value="ARPC5_sf"/>
</dbReference>
<dbReference type="Gene3D" id="1.20.940.10">
    <property type="entry name" value="Functional domain of the splicing factor Prp18"/>
    <property type="match status" value="1"/>
</dbReference>
<keyword evidence="11" id="KW-0653">Protein transport</keyword>
<keyword evidence="6" id="KW-0813">Transport</keyword>
<dbReference type="Gene3D" id="6.10.140.1600">
    <property type="match status" value="1"/>
</dbReference>
<dbReference type="GO" id="GO:0005198">
    <property type="term" value="F:structural molecule activity"/>
    <property type="evidence" value="ECO:0007669"/>
    <property type="project" value="TreeGrafter"/>
</dbReference>
<feature type="compositionally biased region" description="Low complexity" evidence="16">
    <location>
        <begin position="1076"/>
        <end position="1105"/>
    </location>
</feature>
<proteinExistence type="inferred from homology"/>
<dbReference type="Pfam" id="PF11549">
    <property type="entry name" value="Sec31"/>
    <property type="match status" value="1"/>
</dbReference>
<dbReference type="InterPro" id="IPR015943">
    <property type="entry name" value="WD40/YVTN_repeat-like_dom_sf"/>
</dbReference>
<evidence type="ECO:0000313" key="20">
    <source>
        <dbReference type="Proteomes" id="UP000196158"/>
    </source>
</evidence>
<gene>
    <name evidence="19" type="ORF">KASA_0O05016G</name>
</gene>
<dbReference type="Pfam" id="PF00400">
    <property type="entry name" value="WD40"/>
    <property type="match status" value="2"/>
</dbReference>
<dbReference type="Gene3D" id="1.25.40.980">
    <property type="match status" value="1"/>
</dbReference>
<feature type="compositionally biased region" description="Low complexity" evidence="16">
    <location>
        <begin position="1115"/>
        <end position="1126"/>
    </location>
</feature>
<dbReference type="InterPro" id="IPR040251">
    <property type="entry name" value="SEC31-like"/>
</dbReference>
<evidence type="ECO:0000256" key="12">
    <source>
        <dbReference type="ARBA" id="ARBA00023136"/>
    </source>
</evidence>
<feature type="domain" description="Sec16 Sec23-binding" evidence="18">
    <location>
        <begin position="523"/>
        <end position="691"/>
    </location>
</feature>
<feature type="compositionally biased region" description="Low complexity" evidence="16">
    <location>
        <begin position="969"/>
        <end position="978"/>
    </location>
</feature>
<dbReference type="GO" id="GO:0005789">
    <property type="term" value="C:endoplasmic reticulum membrane"/>
    <property type="evidence" value="ECO:0007669"/>
    <property type="project" value="UniProtKB-SubCell"/>
</dbReference>
<keyword evidence="9" id="KW-0256">Endoplasmic reticulum</keyword>
<evidence type="ECO:0000256" key="7">
    <source>
        <dbReference type="ARBA" id="ARBA00022574"/>
    </source>
</evidence>
<evidence type="ECO:0000256" key="13">
    <source>
        <dbReference type="ARBA" id="ARBA00023329"/>
    </source>
</evidence>
<feature type="region of interest" description="Disordered" evidence="16">
    <location>
        <begin position="868"/>
        <end position="1136"/>
    </location>
</feature>
<dbReference type="GO" id="GO:0090110">
    <property type="term" value="P:COPII-coated vesicle cargo loading"/>
    <property type="evidence" value="ECO:0007669"/>
    <property type="project" value="TreeGrafter"/>
</dbReference>
<feature type="repeat" description="WD" evidence="15">
    <location>
        <begin position="271"/>
        <end position="299"/>
    </location>
</feature>
<dbReference type="STRING" id="1789683.A0A1X7R2N2"/>
<name>A0A1X7R2N2_9SACH</name>
<dbReference type="Proteomes" id="UP000196158">
    <property type="component" value="Unassembled WGS sequence"/>
</dbReference>
<evidence type="ECO:0000256" key="1">
    <source>
        <dbReference type="ARBA" id="ARBA00004299"/>
    </source>
</evidence>
<keyword evidence="7 15" id="KW-0853">WD repeat</keyword>
<dbReference type="GO" id="GO:0030127">
    <property type="term" value="C:COPII vesicle coat"/>
    <property type="evidence" value="ECO:0007669"/>
    <property type="project" value="TreeGrafter"/>
</dbReference>
<evidence type="ECO:0000256" key="16">
    <source>
        <dbReference type="SAM" id="MobiDB-lite"/>
    </source>
</evidence>
<dbReference type="PROSITE" id="PS00678">
    <property type="entry name" value="WD_REPEATS_1"/>
    <property type="match status" value="1"/>
</dbReference>
<evidence type="ECO:0000313" key="19">
    <source>
        <dbReference type="EMBL" id="SMN19895.1"/>
    </source>
</evidence>
<evidence type="ECO:0000256" key="11">
    <source>
        <dbReference type="ARBA" id="ARBA00022927"/>
    </source>
</evidence>
<dbReference type="OrthoDB" id="542917at2759"/>
<dbReference type="PANTHER" id="PTHR13923:SF11">
    <property type="entry name" value="SECRETORY 31, ISOFORM D"/>
    <property type="match status" value="1"/>
</dbReference>
<sequence>MVKLAEYNRTATFAWSHDKIPYLASGTASGTMDADFSNDSVLELWSLLSTSTDKPVCSIKTDAKFNDLDWSFDNKFIAGALDNGNIELFSMNDSKTSVSSITKLLKHTSPVSTLRFNPKQTNLLLSAGGNNNELYIWDVNQCSTPQTSKSYTPTSPGTAMSSMDEIKSVAWNRNNTRVFATAGANSPYASIWDLKVQKEVLHLNYTSETTGLKPLLSVVEWHPISSTTIATASGSDTDPVIVTWDLRNANQPLKVMNNGFAKGILSLDWCSQDSSLLLSSGRDNTVQLWNPEEGKLLSQFPTRTNWCFKTKFSPAVPDIFASASFDSKIQVQTLQNLENTFDKEETQQKIKESESEFWNNVSNEEPSQNQKPTIFELQTPKWCEHQSPAANWAFGGKLVQILPDGKGVSITKPTIQGLEPNEALNDALKTKDFVPLINIRLVKTVNKTNEEDWNLLEKLSMDGKEEFLKDAFSFDDEDENINNDGEVSDEKARDEDEKFFNKLETDFTPTGEFKLNKGKEATISKDLIKGNLDRAITKCLDDDMLLEALVIALDSTDATMREIVKNKYFTKYANKSSLSRVMYSTQKKDIEDMINNLDIQQWRYTVKAIYNYFKTDESKRNELLVKLGDKLVEKNMRQDALIIFFAANSLDKVSSIWLKEFKSVEDSLKEQNKTVYEAHSECLTEFIEKFTVLSSFLGGNLNINSEELISKFMEFVNLTSASGNFDLAAAFLENLPGENPEVTAEKQRVQIASGKQVRTVTGRTQQSKARTTAYVNPQMVNQAPQSAARYGVQPPLQQQQMPQTTAIPQHSGYGVQHQVPTTTTPGQPPVTQHIPAGRYAPVTPATVAAGNIAMPQAPVQTQAPVSSFLQPQNPYAPSATAVSNNNAYTPQASELPPPPQNMNGMRSGQTPHLNRKANDGWNDLPLKVEKDKGRAKAVSVAPPPMGMMQGSASGSPHVVSNAMPPPPLSRVTSSASVSAPPPMGRNSRKSSQAALSNPESSTPPPPLPKIPANPYAPKVSENVPPVNTAPPMVSQPPQGNFQPKVNPYAPPVNPTVGQSMGGIEPPQSNMNATGVPPQNAYNQQQNPYAPPQNASLQQQQQSSFIAPPPMSRGTSSSVPQSPLQQPVGPPPTNMRKKNHDMGAVANASNLLDSMKRSAPPAAGIPVTSAPVASAPPVSQPIASVATSELTVMPEEYKPIVDFLQDELKRVTPLIPQNYTKQLKDCDKRLNILFGHLQKGDLLTAPTIEKLKELIEFLKTKNYEAAKQIHVDIATNHAQEGGNWLTGVKRLIGIAEATST</sequence>
<evidence type="ECO:0000256" key="8">
    <source>
        <dbReference type="ARBA" id="ARBA00022737"/>
    </source>
</evidence>
<dbReference type="GO" id="GO:0034314">
    <property type="term" value="P:Arp2/3 complex-mediated actin nucleation"/>
    <property type="evidence" value="ECO:0007669"/>
    <property type="project" value="InterPro"/>
</dbReference>
<evidence type="ECO:0000259" key="17">
    <source>
        <dbReference type="Pfam" id="PF07304"/>
    </source>
</evidence>
<comment type="similarity">
    <text evidence="3">Belongs to the WD repeat SEC31 family.</text>
</comment>
<organism evidence="19 20">
    <name type="scientific">Maudiozyma saulgeensis</name>
    <dbReference type="NCBI Taxonomy" id="1789683"/>
    <lineage>
        <taxon>Eukaryota</taxon>
        <taxon>Fungi</taxon>
        <taxon>Dikarya</taxon>
        <taxon>Ascomycota</taxon>
        <taxon>Saccharomycotina</taxon>
        <taxon>Saccharomycetes</taxon>
        <taxon>Saccharomycetales</taxon>
        <taxon>Saccharomycetaceae</taxon>
        <taxon>Maudiozyma</taxon>
    </lineage>
</organism>
<dbReference type="Gene3D" id="2.130.10.10">
    <property type="entry name" value="YVTN repeat-like/Quinoprotein amine dehydrogenase"/>
    <property type="match status" value="1"/>
</dbReference>
<keyword evidence="13" id="KW-0968">Cytoplasmic vesicle</keyword>
<dbReference type="InterPro" id="IPR001680">
    <property type="entry name" value="WD40_rpt"/>
</dbReference>
<dbReference type="InterPro" id="IPR019775">
    <property type="entry name" value="WD40_repeat_CS"/>
</dbReference>
<dbReference type="SMART" id="SM00320">
    <property type="entry name" value="WD40"/>
    <property type="match status" value="5"/>
</dbReference>
<comment type="subcellular location">
    <subcellularLocation>
        <location evidence="1">Cytoplasmic vesicle</location>
        <location evidence="1">COPII-coated vesicle membrane</location>
        <topology evidence="1">Peripheral membrane protein</topology>
        <orientation evidence="1">Cytoplasmic side</orientation>
    </subcellularLocation>
    <subcellularLocation>
        <location evidence="2">Endoplasmic reticulum membrane</location>
        <topology evidence="2">Peripheral membrane protein</topology>
        <orientation evidence="2">Cytoplasmic side</orientation>
    </subcellularLocation>
</comment>
<dbReference type="InterPro" id="IPR009917">
    <property type="entry name" value="SRA1/Sec31"/>
</dbReference>
<protein>
    <recommendedName>
        <fullName evidence="5">Protein transport protein SEC31</fullName>
    </recommendedName>
    <alternativeName>
        <fullName evidence="4">Protein transport protein sec31</fullName>
    </alternativeName>
</protein>
<dbReference type="EMBL" id="FXLY01000004">
    <property type="protein sequence ID" value="SMN19895.1"/>
    <property type="molecule type" value="Genomic_DNA"/>
</dbReference>
<dbReference type="Pfam" id="PF07304">
    <property type="entry name" value="SRA1"/>
    <property type="match status" value="1"/>
</dbReference>
<dbReference type="SUPFAM" id="SSF69103">
    <property type="entry name" value="Arp2/3 complex 16 kDa subunit ARPC5"/>
    <property type="match status" value="1"/>
</dbReference>
<dbReference type="GO" id="GO:0007029">
    <property type="term" value="P:endoplasmic reticulum organization"/>
    <property type="evidence" value="ECO:0007669"/>
    <property type="project" value="TreeGrafter"/>
</dbReference>
<dbReference type="InterPro" id="IPR021614">
    <property type="entry name" value="Sec31"/>
</dbReference>
<evidence type="ECO:0000256" key="3">
    <source>
        <dbReference type="ARBA" id="ARBA00009358"/>
    </source>
</evidence>
<evidence type="ECO:0000256" key="5">
    <source>
        <dbReference type="ARBA" id="ARBA00021236"/>
    </source>
</evidence>
<dbReference type="InterPro" id="IPR036322">
    <property type="entry name" value="WD40_repeat_dom_sf"/>
</dbReference>